<keyword evidence="3" id="KW-1185">Reference proteome</keyword>
<dbReference type="CDD" id="cd19757">
    <property type="entry name" value="Bbox1"/>
    <property type="match status" value="1"/>
</dbReference>
<reference evidence="2 3" key="1">
    <citation type="submission" date="2024-02" db="EMBL/GenBank/DDBJ databases">
        <title>De novo assembly and annotation of 12 fungi associated with fruit tree decline syndrome in Ontario, Canada.</title>
        <authorList>
            <person name="Sulman M."/>
            <person name="Ellouze W."/>
            <person name="Ilyukhin E."/>
        </authorList>
    </citation>
    <scope>NUCLEOTIDE SEQUENCE [LARGE SCALE GENOMIC DNA]</scope>
    <source>
        <strain evidence="2 3">M11/M66-122</strain>
    </source>
</reference>
<accession>A0AAN9UTZ1</accession>
<feature type="compositionally biased region" description="Polar residues" evidence="1">
    <location>
        <begin position="383"/>
        <end position="400"/>
    </location>
</feature>
<feature type="region of interest" description="Disordered" evidence="1">
    <location>
        <begin position="1"/>
        <end position="22"/>
    </location>
</feature>
<comment type="caution">
    <text evidence="2">The sequence shown here is derived from an EMBL/GenBank/DDBJ whole genome shotgun (WGS) entry which is preliminary data.</text>
</comment>
<evidence type="ECO:0000313" key="3">
    <source>
        <dbReference type="Proteomes" id="UP001320420"/>
    </source>
</evidence>
<evidence type="ECO:0000256" key="1">
    <source>
        <dbReference type="SAM" id="MobiDB-lite"/>
    </source>
</evidence>
<feature type="compositionally biased region" description="Polar residues" evidence="1">
    <location>
        <begin position="465"/>
        <end position="482"/>
    </location>
</feature>
<dbReference type="AlphaFoldDB" id="A0AAN9UTZ1"/>
<feature type="compositionally biased region" description="Polar residues" evidence="1">
    <location>
        <begin position="8"/>
        <end position="19"/>
    </location>
</feature>
<feature type="region of interest" description="Disordered" evidence="1">
    <location>
        <begin position="104"/>
        <end position="132"/>
    </location>
</feature>
<feature type="compositionally biased region" description="Basic and acidic residues" evidence="1">
    <location>
        <begin position="170"/>
        <end position="182"/>
    </location>
</feature>
<dbReference type="EMBL" id="JAKJXP020000042">
    <property type="protein sequence ID" value="KAK7752080.1"/>
    <property type="molecule type" value="Genomic_DNA"/>
</dbReference>
<protein>
    <submittedName>
        <fullName evidence="2">Uncharacterized protein</fullName>
    </submittedName>
</protein>
<proteinExistence type="predicted"/>
<sequence>MSADMPNGATQHGSESELLTPSRPALHSLFSKVCTKNAKCDQCEKRNTSVMQKCQTCGMTTCKSCYDVGRYDGRHNLHGISLDWEPLVRDKRGRIIGTQPVRGVVKGKRGRPPHPPGTSKAGRGLVRESGSHDFERSLATASAATLPEIIVATTSDVSLIPPAIVHVKDRSPTPKGLDDCASSHHAGTDSGEVDDMMHVQSPEAVGQEYINARTPDQQGNYVVTRVPPTYELTYRVAGTLVSGQDITTPQYRKSLPAARPRQTASRPLPALRPHDATARSATPADQRQTTNSLSRVTRRVETESHLPRLLRQMSQSRNDAPVSPVLRRIITESVTRRSDRGTPKSRSPSIPSGPMDLSDEPESQVETWSHSERDSETLEAVQSLVSLESGGNYNNQSSANEACEESPSAMPLPQCSAATARQPPRLASIRSLGILPLPIQLQNERTSADLPGELINVVHFEGARSTENSRLPTSASMGLSHQETPDPTEERSVITQLDSVWQNNPIIEAQRNAKGPIAALEMQEASTILASMRCEMPRESLDFWFNGMRTALSQT</sequence>
<organism evidence="2 3">
    <name type="scientific">Diatrype stigma</name>
    <dbReference type="NCBI Taxonomy" id="117547"/>
    <lineage>
        <taxon>Eukaryota</taxon>
        <taxon>Fungi</taxon>
        <taxon>Dikarya</taxon>
        <taxon>Ascomycota</taxon>
        <taxon>Pezizomycotina</taxon>
        <taxon>Sordariomycetes</taxon>
        <taxon>Xylariomycetidae</taxon>
        <taxon>Xylariales</taxon>
        <taxon>Diatrypaceae</taxon>
        <taxon>Diatrype</taxon>
    </lineage>
</organism>
<name>A0AAN9UTZ1_9PEZI</name>
<feature type="region of interest" description="Disordered" evidence="1">
    <location>
        <begin position="465"/>
        <end position="488"/>
    </location>
</feature>
<feature type="compositionally biased region" description="Polar residues" evidence="1">
    <location>
        <begin position="279"/>
        <end position="295"/>
    </location>
</feature>
<dbReference type="Proteomes" id="UP001320420">
    <property type="component" value="Unassembled WGS sequence"/>
</dbReference>
<gene>
    <name evidence="2" type="ORF">SLS62_006046</name>
</gene>
<feature type="region of interest" description="Disordered" evidence="1">
    <location>
        <begin position="247"/>
        <end position="419"/>
    </location>
</feature>
<feature type="region of interest" description="Disordered" evidence="1">
    <location>
        <begin position="170"/>
        <end position="193"/>
    </location>
</feature>
<evidence type="ECO:0000313" key="2">
    <source>
        <dbReference type="EMBL" id="KAK7752080.1"/>
    </source>
</evidence>